<dbReference type="InterPro" id="IPR027417">
    <property type="entry name" value="P-loop_NTPase"/>
</dbReference>
<keyword evidence="3" id="KW-1185">Reference proteome</keyword>
<gene>
    <name evidence="2" type="ORF">MIN45_P2171</name>
</gene>
<evidence type="ECO:0008006" key="4">
    <source>
        <dbReference type="Google" id="ProtNLM"/>
    </source>
</evidence>
<dbReference type="InterPro" id="IPR026634">
    <property type="entry name" value="TPST-like"/>
</dbReference>
<organism evidence="2 3">
    <name type="scientific">Methylomarinovum tepidoasis</name>
    <dbReference type="NCBI Taxonomy" id="2840183"/>
    <lineage>
        <taxon>Bacteria</taxon>
        <taxon>Pseudomonadati</taxon>
        <taxon>Pseudomonadota</taxon>
        <taxon>Gammaproteobacteria</taxon>
        <taxon>Methylococcales</taxon>
        <taxon>Methylothermaceae</taxon>
        <taxon>Methylomarinovum</taxon>
    </lineage>
</organism>
<dbReference type="GO" id="GO:0008476">
    <property type="term" value="F:protein-tyrosine sulfotransferase activity"/>
    <property type="evidence" value="ECO:0007669"/>
    <property type="project" value="InterPro"/>
</dbReference>
<sequence length="313" mass="36329">MTMQPPIFIVGAPRSGTTLLQYMLRSHPDISLPTGESHFIVPLLKHAHEYGDLSQLENIRRVLARMYQQSANFLETDLHGLKFEIDKLAETFHQEGRHTMPAIISGLFEKNAAGEGASIWGDKTPYYVLHMPLLRQHFPGCRFIHLIRDGRDCALSMFQRRHDFGVYNTFFAAKYWEIYVEIGRQTGKGLGIKIYHEIRYEDLLERPEATMRDLCAFLNVQFHDSLINFKKSGEAGKTPLLQKPLQRDNRQKWRSRMTPRQILLFERAVGPTLQDCGYPLTTDATPLPLPVRAFWHLHNRLAHQYYRLRGATR</sequence>
<dbReference type="Gene3D" id="3.40.50.300">
    <property type="entry name" value="P-loop containing nucleotide triphosphate hydrolases"/>
    <property type="match status" value="1"/>
</dbReference>
<accession>A0AAU9CHM9</accession>
<dbReference type="KEGG" id="meiy:MIN45_P2171"/>
<proteinExistence type="predicted"/>
<reference evidence="3" key="1">
    <citation type="journal article" date="2024" name="Int. J. Syst. Evol. Microbiol.">
        <title>Methylomarinovum tepidoasis sp. nov., a moderately thermophilic methanotroph of the family Methylothermaceae isolated from a deep-sea hydrothermal field.</title>
        <authorList>
            <person name="Hirayama H."/>
            <person name="Takaki Y."/>
            <person name="Abe M."/>
            <person name="Miyazaki M."/>
            <person name="Uematsu K."/>
            <person name="Matsui Y."/>
            <person name="Takai K."/>
        </authorList>
    </citation>
    <scope>NUCLEOTIDE SEQUENCE [LARGE SCALE GENOMIC DNA]</scope>
    <source>
        <strain evidence="3">IN45</strain>
    </source>
</reference>
<protein>
    <recommendedName>
        <fullName evidence="4">Sulfotransferase</fullName>
    </recommendedName>
</protein>
<dbReference type="AlphaFoldDB" id="A0AAU9CHM9"/>
<evidence type="ECO:0000256" key="1">
    <source>
        <dbReference type="ARBA" id="ARBA00022679"/>
    </source>
</evidence>
<name>A0AAU9CHM9_9GAMM</name>
<dbReference type="Proteomes" id="UP001321450">
    <property type="component" value="Chromosome"/>
</dbReference>
<evidence type="ECO:0000313" key="3">
    <source>
        <dbReference type="Proteomes" id="UP001321450"/>
    </source>
</evidence>
<evidence type="ECO:0000313" key="2">
    <source>
        <dbReference type="EMBL" id="BCX89798.1"/>
    </source>
</evidence>
<dbReference type="EMBL" id="AP024718">
    <property type="protein sequence ID" value="BCX89798.1"/>
    <property type="molecule type" value="Genomic_DNA"/>
</dbReference>
<keyword evidence="1" id="KW-0808">Transferase</keyword>
<dbReference type="PANTHER" id="PTHR12788">
    <property type="entry name" value="PROTEIN-TYROSINE SULFOTRANSFERASE 2"/>
    <property type="match status" value="1"/>
</dbReference>
<dbReference type="PANTHER" id="PTHR12788:SF10">
    <property type="entry name" value="PROTEIN-TYROSINE SULFOTRANSFERASE"/>
    <property type="match status" value="1"/>
</dbReference>
<dbReference type="SUPFAM" id="SSF52540">
    <property type="entry name" value="P-loop containing nucleoside triphosphate hydrolases"/>
    <property type="match status" value="1"/>
</dbReference>
<dbReference type="Pfam" id="PF13469">
    <property type="entry name" value="Sulfotransfer_3"/>
    <property type="match status" value="1"/>
</dbReference>